<evidence type="ECO:0000256" key="7">
    <source>
        <dbReference type="ARBA" id="ARBA00023065"/>
    </source>
</evidence>
<dbReference type="GO" id="GO:0046872">
    <property type="term" value="F:metal ion binding"/>
    <property type="evidence" value="ECO:0007669"/>
    <property type="project" value="UniProtKB-KW"/>
</dbReference>
<evidence type="ECO:0000313" key="13">
    <source>
        <dbReference type="EMBL" id="CRK75597.1"/>
    </source>
</evidence>
<dbReference type="Proteomes" id="UP000048949">
    <property type="component" value="Unassembled WGS sequence"/>
</dbReference>
<proteinExistence type="inferred from homology"/>
<dbReference type="HAMAP" id="MF_00454">
    <property type="entry name" value="FluC"/>
    <property type="match status" value="1"/>
</dbReference>
<keyword evidence="9 12" id="KW-0407">Ion channel</keyword>
<keyword evidence="7 12" id="KW-0406">Ion transport</keyword>
<evidence type="ECO:0000256" key="3">
    <source>
        <dbReference type="ARBA" id="ARBA00022519"/>
    </source>
</evidence>
<keyword evidence="8 12" id="KW-0472">Membrane</keyword>
<keyword evidence="2 12" id="KW-1003">Cell membrane</keyword>
<sequence>MFSTLISVALGGAVGACLRFAVGLWVAFPMGTLAVNVAGSFAIGVIWLALDKAWLPFVMTGVLGGFTTFSAFSLDTLRLMEEGRILYAGAYVGASVLLSLLACGVGLTLARSLS</sequence>
<keyword evidence="3" id="KW-0997">Cell inner membrane</keyword>
<feature type="transmembrane region" description="Helical" evidence="12">
    <location>
        <begin position="54"/>
        <end position="73"/>
    </location>
</feature>
<accession>A0A0U1NLK4</accession>
<dbReference type="GO" id="GO:0140114">
    <property type="term" value="P:cellular detoxification of fluoride"/>
    <property type="evidence" value="ECO:0007669"/>
    <property type="project" value="UniProtKB-UniRule"/>
</dbReference>
<reference evidence="13 14" key="1">
    <citation type="submission" date="2015-04" db="EMBL/GenBank/DDBJ databases">
        <authorList>
            <person name="Syromyatnikov M.Y."/>
            <person name="Popov V.N."/>
        </authorList>
    </citation>
    <scope>NUCLEOTIDE SEQUENCE [LARGE SCALE GENOMIC DNA]</scope>
    <source>
        <strain evidence="13 14">CECT 5292</strain>
    </source>
</reference>
<keyword evidence="5 12" id="KW-1133">Transmembrane helix</keyword>
<comment type="activity regulation">
    <text evidence="12">Na(+) is not transported, but it plays an essential structural role and its presence is essential for fluoride channel function.</text>
</comment>
<evidence type="ECO:0000256" key="8">
    <source>
        <dbReference type="ARBA" id="ARBA00023136"/>
    </source>
</evidence>
<evidence type="ECO:0000256" key="10">
    <source>
        <dbReference type="ARBA" id="ARBA00035120"/>
    </source>
</evidence>
<evidence type="ECO:0000256" key="5">
    <source>
        <dbReference type="ARBA" id="ARBA00022989"/>
    </source>
</evidence>
<dbReference type="InterPro" id="IPR003691">
    <property type="entry name" value="FluC"/>
</dbReference>
<evidence type="ECO:0000256" key="6">
    <source>
        <dbReference type="ARBA" id="ARBA00023053"/>
    </source>
</evidence>
<dbReference type="AlphaFoldDB" id="A0A0U1NLK4"/>
<feature type="binding site" evidence="12">
    <location>
        <position position="64"/>
    </location>
    <ligand>
        <name>Na(+)</name>
        <dbReference type="ChEBI" id="CHEBI:29101"/>
        <note>structural</note>
    </ligand>
</feature>
<comment type="similarity">
    <text evidence="10 12">Belongs to the fluoride channel Fluc/FEX (TC 1.A.43) family.</text>
</comment>
<evidence type="ECO:0000256" key="4">
    <source>
        <dbReference type="ARBA" id="ARBA00022692"/>
    </source>
</evidence>
<comment type="catalytic activity">
    <reaction evidence="11">
        <text>fluoride(in) = fluoride(out)</text>
        <dbReference type="Rhea" id="RHEA:76159"/>
        <dbReference type="ChEBI" id="CHEBI:17051"/>
    </reaction>
    <physiologicalReaction direction="left-to-right" evidence="11">
        <dbReference type="Rhea" id="RHEA:76160"/>
    </physiologicalReaction>
</comment>
<dbReference type="Pfam" id="PF02537">
    <property type="entry name" value="CRCB"/>
    <property type="match status" value="1"/>
</dbReference>
<comment type="function">
    <text evidence="12">Fluoride-specific ion channel. Important for reducing fluoride concentration in the cell, thus reducing its toxicity.</text>
</comment>
<evidence type="ECO:0000256" key="1">
    <source>
        <dbReference type="ARBA" id="ARBA00004651"/>
    </source>
</evidence>
<evidence type="ECO:0000256" key="12">
    <source>
        <dbReference type="HAMAP-Rule" id="MF_00454"/>
    </source>
</evidence>
<comment type="subcellular location">
    <subcellularLocation>
        <location evidence="1 12">Cell membrane</location>
        <topology evidence="1 12">Multi-pass membrane protein</topology>
    </subcellularLocation>
</comment>
<dbReference type="EMBL" id="CVQV01000007">
    <property type="protein sequence ID" value="CRK75597.1"/>
    <property type="molecule type" value="Genomic_DNA"/>
</dbReference>
<keyword evidence="4 12" id="KW-0812">Transmembrane</keyword>
<dbReference type="RefSeq" id="WP_048599024.1">
    <property type="nucleotide sequence ID" value="NZ_CBFHGK010000014.1"/>
</dbReference>
<evidence type="ECO:0000256" key="9">
    <source>
        <dbReference type="ARBA" id="ARBA00023303"/>
    </source>
</evidence>
<dbReference type="PANTHER" id="PTHR28259:SF1">
    <property type="entry name" value="FLUORIDE EXPORT PROTEIN 1-RELATED"/>
    <property type="match status" value="1"/>
</dbReference>
<dbReference type="GO" id="GO:0005886">
    <property type="term" value="C:plasma membrane"/>
    <property type="evidence" value="ECO:0007669"/>
    <property type="project" value="UniProtKB-SubCell"/>
</dbReference>
<organism evidence="13 14">
    <name type="scientific">Nereida ignava</name>
    <dbReference type="NCBI Taxonomy" id="282199"/>
    <lineage>
        <taxon>Bacteria</taxon>
        <taxon>Pseudomonadati</taxon>
        <taxon>Pseudomonadota</taxon>
        <taxon>Alphaproteobacteria</taxon>
        <taxon>Rhodobacterales</taxon>
        <taxon>Roseobacteraceae</taxon>
        <taxon>Nereida</taxon>
    </lineage>
</organism>
<protein>
    <recommendedName>
        <fullName evidence="12">Fluoride-specific ion channel FluC</fullName>
    </recommendedName>
</protein>
<keyword evidence="12" id="KW-0479">Metal-binding</keyword>
<keyword evidence="12" id="KW-0813">Transport</keyword>
<keyword evidence="14" id="KW-1185">Reference proteome</keyword>
<evidence type="ECO:0000313" key="14">
    <source>
        <dbReference type="Proteomes" id="UP000048949"/>
    </source>
</evidence>
<feature type="binding site" evidence="12">
    <location>
        <position position="67"/>
    </location>
    <ligand>
        <name>Na(+)</name>
        <dbReference type="ChEBI" id="CHEBI:29101"/>
        <note>structural</note>
    </ligand>
</feature>
<dbReference type="STRING" id="282199.GCA_001049735_01647"/>
<dbReference type="GO" id="GO:0062054">
    <property type="term" value="F:fluoride channel activity"/>
    <property type="evidence" value="ECO:0007669"/>
    <property type="project" value="UniProtKB-UniRule"/>
</dbReference>
<dbReference type="PANTHER" id="PTHR28259">
    <property type="entry name" value="FLUORIDE EXPORT PROTEIN 1-RELATED"/>
    <property type="match status" value="1"/>
</dbReference>
<evidence type="ECO:0000256" key="11">
    <source>
        <dbReference type="ARBA" id="ARBA00035585"/>
    </source>
</evidence>
<dbReference type="OrthoDB" id="9806299at2"/>
<evidence type="ECO:0000256" key="2">
    <source>
        <dbReference type="ARBA" id="ARBA00022475"/>
    </source>
</evidence>
<keyword evidence="6 12" id="KW-0915">Sodium</keyword>
<feature type="transmembrane region" description="Helical" evidence="12">
    <location>
        <begin position="85"/>
        <end position="110"/>
    </location>
</feature>
<feature type="transmembrane region" description="Helical" evidence="12">
    <location>
        <begin position="25"/>
        <end position="47"/>
    </location>
</feature>
<name>A0A0U1NLK4_9RHOB</name>
<gene>
    <name evidence="12" type="primary">fluC</name>
    <name evidence="12" type="synonym">crcB</name>
    <name evidence="13" type="ORF">NIG5292_01648</name>
</gene>